<comment type="caution">
    <text evidence="3">The sequence shown here is derived from an EMBL/GenBank/DDBJ whole genome shotgun (WGS) entry which is preliminary data.</text>
</comment>
<dbReference type="SUPFAM" id="SSF160574">
    <property type="entry name" value="BT0923-like"/>
    <property type="match status" value="2"/>
</dbReference>
<feature type="chain" id="PRO_5038736557" evidence="1">
    <location>
        <begin position="24"/>
        <end position="337"/>
    </location>
</feature>
<dbReference type="InterPro" id="IPR021533">
    <property type="entry name" value="PepSY-like"/>
</dbReference>
<name>A0A9D9DTF0_9BACT</name>
<keyword evidence="1" id="KW-0732">Signal</keyword>
<dbReference type="Gene3D" id="3.10.450.360">
    <property type="match status" value="2"/>
</dbReference>
<evidence type="ECO:0000256" key="1">
    <source>
        <dbReference type="SAM" id="SignalP"/>
    </source>
</evidence>
<dbReference type="PROSITE" id="PS51257">
    <property type="entry name" value="PROKAR_LIPOPROTEIN"/>
    <property type="match status" value="1"/>
</dbReference>
<proteinExistence type="predicted"/>
<feature type="domain" description="Putative beta-lactamase-inhibitor-like PepSY-like" evidence="2">
    <location>
        <begin position="249"/>
        <end position="330"/>
    </location>
</feature>
<feature type="domain" description="Putative beta-lactamase-inhibitor-like PepSY-like" evidence="2">
    <location>
        <begin position="81"/>
        <end position="173"/>
    </location>
</feature>
<dbReference type="AlphaFoldDB" id="A0A9D9DTF0"/>
<protein>
    <submittedName>
        <fullName evidence="3">PepSY-like domain-containing protein</fullName>
    </submittedName>
</protein>
<evidence type="ECO:0000313" key="4">
    <source>
        <dbReference type="Proteomes" id="UP000823612"/>
    </source>
</evidence>
<dbReference type="Pfam" id="PF11396">
    <property type="entry name" value="PepSY_like"/>
    <property type="match status" value="2"/>
</dbReference>
<gene>
    <name evidence="3" type="ORF">IAB08_10120</name>
</gene>
<reference evidence="3" key="1">
    <citation type="submission" date="2020-10" db="EMBL/GenBank/DDBJ databases">
        <authorList>
            <person name="Gilroy R."/>
        </authorList>
    </citation>
    <scope>NUCLEOTIDE SEQUENCE</scope>
    <source>
        <strain evidence="3">2889</strain>
    </source>
</reference>
<evidence type="ECO:0000259" key="2">
    <source>
        <dbReference type="Pfam" id="PF11396"/>
    </source>
</evidence>
<evidence type="ECO:0000313" key="3">
    <source>
        <dbReference type="EMBL" id="MBO8433629.1"/>
    </source>
</evidence>
<reference evidence="3" key="2">
    <citation type="journal article" date="2021" name="PeerJ">
        <title>Extensive microbial diversity within the chicken gut microbiome revealed by metagenomics and culture.</title>
        <authorList>
            <person name="Gilroy R."/>
            <person name="Ravi A."/>
            <person name="Getino M."/>
            <person name="Pursley I."/>
            <person name="Horton D.L."/>
            <person name="Alikhan N.F."/>
            <person name="Baker D."/>
            <person name="Gharbi K."/>
            <person name="Hall N."/>
            <person name="Watson M."/>
            <person name="Adriaenssens E.M."/>
            <person name="Foster-Nyarko E."/>
            <person name="Jarju S."/>
            <person name="Secka A."/>
            <person name="Antonio M."/>
            <person name="Oren A."/>
            <person name="Chaudhuri R.R."/>
            <person name="La Ragione R."/>
            <person name="Hildebrand F."/>
            <person name="Pallen M.J."/>
        </authorList>
    </citation>
    <scope>NUCLEOTIDE SEQUENCE</scope>
    <source>
        <strain evidence="3">2889</strain>
    </source>
</reference>
<dbReference type="EMBL" id="JADIMZ010000158">
    <property type="protein sequence ID" value="MBO8433629.1"/>
    <property type="molecule type" value="Genomic_DNA"/>
</dbReference>
<organism evidence="3 4">
    <name type="scientific">Candidatus Pullibacteroides excrementavium</name>
    <dbReference type="NCBI Taxonomy" id="2840905"/>
    <lineage>
        <taxon>Bacteria</taxon>
        <taxon>Pseudomonadati</taxon>
        <taxon>Bacteroidota</taxon>
        <taxon>Bacteroidia</taxon>
        <taxon>Bacteroidales</taxon>
        <taxon>Candidatus Pullibacteroides</taxon>
    </lineage>
</organism>
<accession>A0A9D9DTF0</accession>
<feature type="signal peptide" evidence="1">
    <location>
        <begin position="1"/>
        <end position="23"/>
    </location>
</feature>
<sequence length="337" mass="39279">MRLTTRMKGWAIALMAAFPLVFISCNKENGDNSDFEPSAALLQVFQEDFPQATDVRWEKYDVYAVASFSMPTKASASARTAWYTNTATPELVQEQQNMPGLEFLPEAVRAAFNASVYNDPEIWVVDEVEVHFRHYDYSGVQNEVRRIYKIELDARVAGRPDVDLFYEEDGTLLNEKLDYDDRDDHGHWDDDDMPLTGSISQAYVDFLNQKYPEYRIEELEREYSREYGLLVVAELEWRGHGDGFEAEELEVYMKENASWLGTSQEIHYRALPEEVQAAVDQRYPRNQWEREDDAEAWDTPDQLLYSVELEKDGRYETEVTAFFSEDGTLVKEYKKFD</sequence>
<dbReference type="Proteomes" id="UP000823612">
    <property type="component" value="Unassembled WGS sequence"/>
</dbReference>